<dbReference type="GeneID" id="40088576"/>
<dbReference type="KEGG" id="vg:40088576"/>
<sequence>MLLNVTEVTSNLSSTRNLAFSADGEWIAAVPQITTASTTFQVYKKTSAGNFDDPAINVSIPVSNASIDYVTISPNSQKMAVATGINKVYLYNLVGGVWTYYNELTPPARPVSVKYAQDSNDLLVNCNNGVSLVYNTDLLTQLYTVTRSVQQVLVDSSLSADTNIFISSSATTNSTSYGVFIYTKTGGTYTTAQVTNFSNSIYGIKISADGLKIYISTNNGVYILRRASSTQTFNQSIYYSKSTSPILIRDFGIYDGKYLIGPGATTGLFGAYDSTEANKYLETSVLYDTPIDGPSIPTTYINSSTFSDNRFVAYVSGTAPKVYSVSKKTVTTAKFYDGNTISGYSTPVYQFVLSKDKTKFFTMFSARYNNSPTYNFGDVKNGQLIPNNKLSFNNTQAVSVSAGTVSSFSPSNNYFALSSANVLRLFKLSTDGVYDELSYTPALSIAPVVAEFSPNEQYVVSFSRTVINVHSINGTLATNVTVNLNGATLADLASIVWYSNTQFIVSSYSAGMYFFEYDSVNNRFNLKRSLLTSEYENRSMVLSQDKRFIYAIKNTAVGSFWGAKYTITDFDNISYTGIITDNYSNTAAAIKFIRLSPDGTKLFITGQSTPWFGMYTVDTVSGDITPITLTTKETINATAYGCDWLTNETFFVGYNGEYANNWSLKSYRYNSSTNSVTDDSTLLINMVTYSNINGAAITSDAKNIYVSAPSNITSTTGLTRFEKNSDGRYVRVQQLNNVSTGGVLIVANGKYMLAITATATNNARLYERNSEGLFVDYTEFTISGTISSSFFHKIDENNIVFITSTSGGGYFHYHISNEGVVTQKQTIDRINATSFYYVGQSYNSQYIYFSDTSTNLRIFEKQVSGDYTLKTSQAGVNANIFRLWSSPTNPSAGIMKLSTSMTYVDINADGTINFGATIQTNTTAACWYNDGSGFFITGTNATNNGITSTYLFDNSSKKWFKNPEVIYPTGSISGTLVNVNSGLDITNPAKDVVVYIQAQPTSISTSTITAGARAIGIQYVESEKVVTGSINVVLSSIETEGELVTDLAIDSDTLINPITTTGEIDTPIAATLDITLNPFIISGFFGEKSEYDIDLTLTTAFSIVRPDNWSELTTTPLEQPYAYGDVKLRPISNDGLLSLLPDVSGDVLINSITSTGILGEERSISGDTVIPSVITDGMILSTPFLVGDVTLPTIETSGTLSDGEEGSIEIILNRISTEGVLEQQQNATIDVTLNSITTEGLIETEFAINGDVTINSITTELNGYIIGNTLTGDVLISSIETTGSISYSLEANIDITLNNITTEGELRVSGNILPSDVLIPSIQTEGQLAQTQEIDGPIVINNITTEGFLETRLEITGNVLINSISSNGELKKLSARRRFMNIV</sequence>
<evidence type="ECO:0000313" key="1">
    <source>
        <dbReference type="EMBL" id="AUZ95332.1"/>
    </source>
</evidence>
<evidence type="ECO:0000313" key="2">
    <source>
        <dbReference type="Proteomes" id="UP000223025"/>
    </source>
</evidence>
<proteinExistence type="predicted"/>
<accession>A0A2L0V0I2</accession>
<dbReference type="Gene3D" id="2.130.10.10">
    <property type="entry name" value="YVTN repeat-like/Quinoprotein amine dehydrogenase"/>
    <property type="match status" value="1"/>
</dbReference>
<organism evidence="1 2">
    <name type="scientific">Agrobacterium phage Atu_ph07</name>
    <dbReference type="NCBI Taxonomy" id="2024264"/>
    <lineage>
        <taxon>Viruses</taxon>
        <taxon>Duplodnaviria</taxon>
        <taxon>Heunggongvirae</taxon>
        <taxon>Uroviricota</taxon>
        <taxon>Caudoviricetes</taxon>
        <taxon>Polybotosvirus</taxon>
        <taxon>Polybotosvirus Atuph07</taxon>
    </lineage>
</organism>
<dbReference type="InterPro" id="IPR015943">
    <property type="entry name" value="WD40/YVTN_repeat-like_dom_sf"/>
</dbReference>
<reference evidence="1 2" key="1">
    <citation type="submission" date="2017-06" db="EMBL/GenBank/DDBJ databases">
        <authorList>
            <person name="Kim H.J."/>
            <person name="Triplett B.A."/>
        </authorList>
    </citation>
    <scope>NUCLEOTIDE SEQUENCE [LARGE SCALE GENOMIC DNA]</scope>
</reference>
<dbReference type="Proteomes" id="UP000223025">
    <property type="component" value="Segment"/>
</dbReference>
<name>A0A2L0V0I2_9CAUD</name>
<dbReference type="EMBL" id="MF403008">
    <property type="protein sequence ID" value="AUZ95332.1"/>
    <property type="molecule type" value="Genomic_DNA"/>
</dbReference>
<dbReference type="SUPFAM" id="SSF82171">
    <property type="entry name" value="DPP6 N-terminal domain-like"/>
    <property type="match status" value="1"/>
</dbReference>
<dbReference type="SUPFAM" id="SSF69322">
    <property type="entry name" value="Tricorn protease domain 2"/>
    <property type="match status" value="1"/>
</dbReference>
<keyword evidence="2" id="KW-1185">Reference proteome</keyword>
<dbReference type="RefSeq" id="YP_009612238.1">
    <property type="nucleotide sequence ID" value="NC_042013.1"/>
</dbReference>
<protein>
    <submittedName>
        <fullName evidence="1">Autotransporter adhesin</fullName>
    </submittedName>
</protein>